<sequence length="404" mass="46010">MQSSILVLALASVVILSYFFNIISRKTKIPSVLWLLGTGMLVKYFDTYQLIPESVINKSVEILGIVGLIMIILEASLDLHLTRDRKMIIIRAFVSALIILLASSFGIAYLINYWLHEPFIKCLIYATPLSIVSSAIVIPSVQMLSQEKKEFIVYEASFSDILGILFFNYLIGANSDEPLTALIYMGEMLISVVLCIFVALLLIYLLGKIKLEIKFFLIFAVLIMLYAVGKIFHLPALLIILFFGLIINNRHLFSKFKWIDQHTPDAHTFKELEIQLKTITAETSFLVRTFFFILFGYSINVFKLMQQEVQIVGSIIVVILLVVRFIYLKYLNPKESPLPELFLMPRGLITVLLFYNIPPLFRLADFNNGILFFVILLTSSLMMIGLFTAGTKEIVEDVERNTNV</sequence>
<evidence type="ECO:0000313" key="11">
    <source>
        <dbReference type="EMBL" id="MFC3812894.1"/>
    </source>
</evidence>
<name>A0ABV7Z0C2_9BACT</name>
<evidence type="ECO:0000256" key="3">
    <source>
        <dbReference type="ARBA" id="ARBA00022449"/>
    </source>
</evidence>
<feature type="transmembrane region" description="Helical" evidence="9">
    <location>
        <begin position="31"/>
        <end position="50"/>
    </location>
</feature>
<keyword evidence="2" id="KW-0813">Transport</keyword>
<feature type="transmembrane region" description="Helical" evidence="9">
    <location>
        <begin position="151"/>
        <end position="171"/>
    </location>
</feature>
<dbReference type="RefSeq" id="WP_379839800.1">
    <property type="nucleotide sequence ID" value="NZ_JBHRYQ010000001.1"/>
</dbReference>
<keyword evidence="8 9" id="KW-0472">Membrane</keyword>
<feature type="transmembrane region" description="Helical" evidence="9">
    <location>
        <begin position="213"/>
        <end position="229"/>
    </location>
</feature>
<keyword evidence="3" id="KW-0050">Antiport</keyword>
<proteinExistence type="predicted"/>
<evidence type="ECO:0000256" key="4">
    <source>
        <dbReference type="ARBA" id="ARBA00022475"/>
    </source>
</evidence>
<keyword evidence="7" id="KW-0406">Ion transport</keyword>
<comment type="caution">
    <text evidence="11">The sequence shown here is derived from an EMBL/GenBank/DDBJ whole genome shotgun (WGS) entry which is preliminary data.</text>
</comment>
<dbReference type="PANTHER" id="PTHR32507:SF0">
    <property type="entry name" value="NA(+)_H(+) ANTIPORTER 2-RELATED"/>
    <property type="match status" value="1"/>
</dbReference>
<evidence type="ECO:0000313" key="12">
    <source>
        <dbReference type="Proteomes" id="UP001595616"/>
    </source>
</evidence>
<feature type="transmembrane region" description="Helical" evidence="9">
    <location>
        <begin position="369"/>
        <end position="390"/>
    </location>
</feature>
<feature type="domain" description="Cation/H+ exchanger transmembrane" evidence="10">
    <location>
        <begin position="16"/>
        <end position="360"/>
    </location>
</feature>
<keyword evidence="12" id="KW-1185">Reference proteome</keyword>
<evidence type="ECO:0000256" key="5">
    <source>
        <dbReference type="ARBA" id="ARBA00022692"/>
    </source>
</evidence>
<evidence type="ECO:0000256" key="7">
    <source>
        <dbReference type="ARBA" id="ARBA00023065"/>
    </source>
</evidence>
<dbReference type="InterPro" id="IPR038770">
    <property type="entry name" value="Na+/solute_symporter_sf"/>
</dbReference>
<comment type="subcellular location">
    <subcellularLocation>
        <location evidence="1">Cell membrane</location>
        <topology evidence="1">Multi-pass membrane protein</topology>
    </subcellularLocation>
</comment>
<feature type="transmembrane region" description="Helical" evidence="9">
    <location>
        <begin position="311"/>
        <end position="328"/>
    </location>
</feature>
<gene>
    <name evidence="11" type="ORF">ACFOOI_19680</name>
</gene>
<dbReference type="EMBL" id="JBHRYQ010000001">
    <property type="protein sequence ID" value="MFC3812894.1"/>
    <property type="molecule type" value="Genomic_DNA"/>
</dbReference>
<evidence type="ECO:0000256" key="9">
    <source>
        <dbReference type="SAM" id="Phobius"/>
    </source>
</evidence>
<dbReference type="Pfam" id="PF00999">
    <property type="entry name" value="Na_H_Exchanger"/>
    <property type="match status" value="1"/>
</dbReference>
<dbReference type="Proteomes" id="UP001595616">
    <property type="component" value="Unassembled WGS sequence"/>
</dbReference>
<dbReference type="InterPro" id="IPR006153">
    <property type="entry name" value="Cation/H_exchanger_TM"/>
</dbReference>
<feature type="transmembrane region" description="Helical" evidence="9">
    <location>
        <begin position="183"/>
        <end position="206"/>
    </location>
</feature>
<keyword evidence="4" id="KW-1003">Cell membrane</keyword>
<evidence type="ECO:0000256" key="6">
    <source>
        <dbReference type="ARBA" id="ARBA00022989"/>
    </source>
</evidence>
<accession>A0ABV7Z0C2</accession>
<evidence type="ECO:0000256" key="2">
    <source>
        <dbReference type="ARBA" id="ARBA00022448"/>
    </source>
</evidence>
<feature type="transmembrane region" description="Helical" evidence="9">
    <location>
        <begin position="340"/>
        <end position="357"/>
    </location>
</feature>
<feature type="transmembrane region" description="Helical" evidence="9">
    <location>
        <begin position="123"/>
        <end position="144"/>
    </location>
</feature>
<dbReference type="Gene3D" id="1.20.1530.20">
    <property type="match status" value="1"/>
</dbReference>
<organism evidence="11 12">
    <name type="scientific">Lacihabitans lacunae</name>
    <dbReference type="NCBI Taxonomy" id="1028214"/>
    <lineage>
        <taxon>Bacteria</taxon>
        <taxon>Pseudomonadati</taxon>
        <taxon>Bacteroidota</taxon>
        <taxon>Cytophagia</taxon>
        <taxon>Cytophagales</taxon>
        <taxon>Leadbetterellaceae</taxon>
        <taxon>Lacihabitans</taxon>
    </lineage>
</organism>
<keyword evidence="5 9" id="KW-0812">Transmembrane</keyword>
<evidence type="ECO:0000256" key="1">
    <source>
        <dbReference type="ARBA" id="ARBA00004651"/>
    </source>
</evidence>
<evidence type="ECO:0000256" key="8">
    <source>
        <dbReference type="ARBA" id="ARBA00023136"/>
    </source>
</evidence>
<feature type="transmembrane region" description="Helical" evidence="9">
    <location>
        <begin position="285"/>
        <end position="305"/>
    </location>
</feature>
<keyword evidence="6 9" id="KW-1133">Transmembrane helix</keyword>
<feature type="transmembrane region" description="Helical" evidence="9">
    <location>
        <begin position="62"/>
        <end position="81"/>
    </location>
</feature>
<evidence type="ECO:0000259" key="10">
    <source>
        <dbReference type="Pfam" id="PF00999"/>
    </source>
</evidence>
<reference evidence="12" key="1">
    <citation type="journal article" date="2019" name="Int. J. Syst. Evol. Microbiol.">
        <title>The Global Catalogue of Microorganisms (GCM) 10K type strain sequencing project: providing services to taxonomists for standard genome sequencing and annotation.</title>
        <authorList>
            <consortium name="The Broad Institute Genomics Platform"/>
            <consortium name="The Broad Institute Genome Sequencing Center for Infectious Disease"/>
            <person name="Wu L."/>
            <person name="Ma J."/>
        </authorList>
    </citation>
    <scope>NUCLEOTIDE SEQUENCE [LARGE SCALE GENOMIC DNA]</scope>
    <source>
        <strain evidence="12">CECT 7956</strain>
    </source>
</reference>
<feature type="transmembrane region" description="Helical" evidence="9">
    <location>
        <begin position="88"/>
        <end position="111"/>
    </location>
</feature>
<protein>
    <submittedName>
        <fullName evidence="11">Cation:proton antiporter</fullName>
    </submittedName>
</protein>
<feature type="transmembrane region" description="Helical" evidence="9">
    <location>
        <begin position="6"/>
        <end position="24"/>
    </location>
</feature>
<dbReference type="PANTHER" id="PTHR32507">
    <property type="entry name" value="NA(+)/H(+) ANTIPORTER 1"/>
    <property type="match status" value="1"/>
</dbReference>